<dbReference type="GO" id="GO:0005524">
    <property type="term" value="F:ATP binding"/>
    <property type="evidence" value="ECO:0007669"/>
    <property type="project" value="UniProtKB-KW"/>
</dbReference>
<dbReference type="EC" id="3.6.4.13" evidence="1"/>
<keyword evidence="8" id="KW-0862">Zinc</keyword>
<evidence type="ECO:0000256" key="8">
    <source>
        <dbReference type="PROSITE-ProRule" id="PRU00723"/>
    </source>
</evidence>
<protein>
    <recommendedName>
        <fullName evidence="1">RNA helicase</fullName>
        <ecNumber evidence="1">3.6.4.13</ecNumber>
    </recommendedName>
</protein>
<dbReference type="GO" id="GO:0016787">
    <property type="term" value="F:hydrolase activity"/>
    <property type="evidence" value="ECO:0007669"/>
    <property type="project" value="UniProtKB-KW"/>
</dbReference>
<dbReference type="GO" id="GO:0003676">
    <property type="term" value="F:nucleic acid binding"/>
    <property type="evidence" value="ECO:0007669"/>
    <property type="project" value="InterPro"/>
</dbReference>
<evidence type="ECO:0000256" key="7">
    <source>
        <dbReference type="ARBA" id="ARBA00047984"/>
    </source>
</evidence>
<dbReference type="GO" id="GO:0003724">
    <property type="term" value="F:RNA helicase activity"/>
    <property type="evidence" value="ECO:0007669"/>
    <property type="project" value="UniProtKB-EC"/>
</dbReference>
<dbReference type="PROSITE" id="PS50103">
    <property type="entry name" value="ZF_C3H1"/>
    <property type="match status" value="1"/>
</dbReference>
<evidence type="ECO:0000256" key="5">
    <source>
        <dbReference type="ARBA" id="ARBA00022806"/>
    </source>
</evidence>
<dbReference type="Pfam" id="PF00270">
    <property type="entry name" value="DEAD"/>
    <property type="match status" value="1"/>
</dbReference>
<evidence type="ECO:0000259" key="10">
    <source>
        <dbReference type="PROSITE" id="PS51192"/>
    </source>
</evidence>
<dbReference type="PROSITE" id="PS51192">
    <property type="entry name" value="HELICASE_ATP_BIND_1"/>
    <property type="match status" value="1"/>
</dbReference>
<dbReference type="InterPro" id="IPR001650">
    <property type="entry name" value="Helicase_C-like"/>
</dbReference>
<keyword evidence="8" id="KW-0863">Zinc-finger</keyword>
<dbReference type="CDD" id="cd20435">
    <property type="entry name" value="Tudor_TDRD12_rpt2"/>
    <property type="match status" value="1"/>
</dbReference>
<sequence length="1013" mass="116476">MDSNDEFCNNNCKVVIPETSFSVKVTNVKNPYCIRIYETKNYIKKSSLITTKLVKYMKKENLNSKNNDEPNLGDLVIVHGKVSQNVDLPAWFCRGIIGHFNPTTIRYNVLLIDHGISVTLLKDDFISLQHDIISDKYLTSVIGIYNIIPTIIKKKESTNEFIQFVTNKWTNKAIKFIKELIIGSSIIYFDSLVCDEYGKYYGELYLVINNEIICLSKTLTENGYATYLKGDLLKLIKEPNSKFKKESENNITTYYIQKVNDSNLHKNKDYMVNLSKYHSRESNAEYKERFHEKCSNAIIENRTRKVLVYSNILCKTLNFVTDAQFPAKIHKAWDSLVQSSKPKKMQSYIWPAIKQKLDVVAIGTKDSGKTFGYTFAITGLLAAQDSLPEGNRPSVLILCASSSEAFSVHSLFLEFLQSYDNINTILAFTGKSYRSLAAEIYNGCQILVSTPRFLAKFMRTYKDLLNFDSLCHLILDSADVILDKYYASIVELFGKHKIIKNRENQNDELFPLQIIFAARYFTTPIRTLVQKVMYNPYICITSFLEAVIFKSVQPKMYLINSKFKLQKILDVLDNENKLKTMIICTTIDEAEELNAFLSKHKQILLAHEEKHLFEIQAIKEVWEISIPGHYPIIISTDEVLSDLNITDVDWLIHYSVSLHVQTKFNFRFSTLMNNLQKKTTKCKVTIFVNENDNIQFLSIINMMKRMGVVLSDDVLFNIERISMSLDKCKKEYPICDKVKSLGFCPNKSSCVFRHCILPDIDTPMTEIETGDKVKFIITYIHNASHFSARVVEYVKASTLEKIEFSKNEYIMLTSKIQNFYGNIDNRKRSVNVNVGDIYGLEDSIESFKRVQVLQIKDGKSNHFESMEIADVRCIDTGNILNDIKVQKLLWLPEELSKLPAHIVEIFLVGIAPCDDEYEWNNCANEIAYDWFVKNLNQYSYIIGEVSLHLSNIIWANTLEIGTKMIGRSDIVGLNLKTELINKHHAAVNKDHMQNIYTLCKKGGLIKNNKCDSE</sequence>
<dbReference type="Proteomes" id="UP000617340">
    <property type="component" value="Unassembled WGS sequence"/>
</dbReference>
<comment type="catalytic activity">
    <reaction evidence="7">
        <text>ATP + H2O = ADP + phosphate + H(+)</text>
        <dbReference type="Rhea" id="RHEA:13065"/>
        <dbReference type="ChEBI" id="CHEBI:15377"/>
        <dbReference type="ChEBI" id="CHEBI:15378"/>
        <dbReference type="ChEBI" id="CHEBI:30616"/>
        <dbReference type="ChEBI" id="CHEBI:43474"/>
        <dbReference type="ChEBI" id="CHEBI:456216"/>
        <dbReference type="EC" id="3.6.4.13"/>
    </reaction>
</comment>
<keyword evidence="13" id="KW-1185">Reference proteome</keyword>
<organism evidence="12 13">
    <name type="scientific">Vespula germanica</name>
    <name type="common">German yellow jacket</name>
    <name type="synonym">Paravespula germanica</name>
    <dbReference type="NCBI Taxonomy" id="30212"/>
    <lineage>
        <taxon>Eukaryota</taxon>
        <taxon>Metazoa</taxon>
        <taxon>Ecdysozoa</taxon>
        <taxon>Arthropoda</taxon>
        <taxon>Hexapoda</taxon>
        <taxon>Insecta</taxon>
        <taxon>Pterygota</taxon>
        <taxon>Neoptera</taxon>
        <taxon>Endopterygota</taxon>
        <taxon>Hymenoptera</taxon>
        <taxon>Apocrita</taxon>
        <taxon>Aculeata</taxon>
        <taxon>Vespoidea</taxon>
        <taxon>Vespidae</taxon>
        <taxon>Vespinae</taxon>
        <taxon>Vespula</taxon>
    </lineage>
</organism>
<feature type="domain" description="Helicase ATP-binding" evidence="10">
    <location>
        <begin position="350"/>
        <end position="499"/>
    </location>
</feature>
<keyword evidence="6" id="KW-0067">ATP-binding</keyword>
<dbReference type="SUPFAM" id="SSF52540">
    <property type="entry name" value="P-loop containing nucleoside triphosphate hydrolases"/>
    <property type="match status" value="2"/>
</dbReference>
<name>A0A834N6W0_VESGE</name>
<accession>A0A834N6W0</accession>
<dbReference type="SUPFAM" id="SSF63748">
    <property type="entry name" value="Tudor/PWWP/MBT"/>
    <property type="match status" value="1"/>
</dbReference>
<feature type="domain" description="C3H1-type" evidence="9">
    <location>
        <begin position="729"/>
        <end position="757"/>
    </location>
</feature>
<reference evidence="12" key="1">
    <citation type="journal article" date="2020" name="G3 (Bethesda)">
        <title>High-Quality Assemblies for Three Invasive Social Wasps from the &lt;i&gt;Vespula&lt;/i&gt; Genus.</title>
        <authorList>
            <person name="Harrop T.W.R."/>
            <person name="Guhlin J."/>
            <person name="McLaughlin G.M."/>
            <person name="Permina E."/>
            <person name="Stockwell P."/>
            <person name="Gilligan J."/>
            <person name="Le Lec M.F."/>
            <person name="Gruber M.A.M."/>
            <person name="Quinn O."/>
            <person name="Lovegrove M."/>
            <person name="Duncan E.J."/>
            <person name="Remnant E.J."/>
            <person name="Van Eeckhoven J."/>
            <person name="Graham B."/>
            <person name="Knapp R.A."/>
            <person name="Langford K.W."/>
            <person name="Kronenberg Z."/>
            <person name="Press M.O."/>
            <person name="Eacker S.M."/>
            <person name="Wilson-Rankin E.E."/>
            <person name="Purcell J."/>
            <person name="Lester P.J."/>
            <person name="Dearden P.K."/>
        </authorList>
    </citation>
    <scope>NUCLEOTIDE SEQUENCE</scope>
    <source>
        <strain evidence="12">Linc-1</strain>
    </source>
</reference>
<keyword evidence="2" id="KW-0677">Repeat</keyword>
<dbReference type="InterPro" id="IPR027417">
    <property type="entry name" value="P-loop_NTPase"/>
</dbReference>
<evidence type="ECO:0000256" key="1">
    <source>
        <dbReference type="ARBA" id="ARBA00012552"/>
    </source>
</evidence>
<dbReference type="PANTHER" id="PTHR22655">
    <property type="entry name" value="ATP-DEPENDENT RNA HELICASE TDRD12-RELATED"/>
    <property type="match status" value="1"/>
</dbReference>
<proteinExistence type="predicted"/>
<evidence type="ECO:0000256" key="3">
    <source>
        <dbReference type="ARBA" id="ARBA00022741"/>
    </source>
</evidence>
<dbReference type="GO" id="GO:0008270">
    <property type="term" value="F:zinc ion binding"/>
    <property type="evidence" value="ECO:0007669"/>
    <property type="project" value="UniProtKB-KW"/>
</dbReference>
<evidence type="ECO:0000256" key="4">
    <source>
        <dbReference type="ARBA" id="ARBA00022801"/>
    </source>
</evidence>
<gene>
    <name evidence="12" type="ORF">HZH68_009132</name>
</gene>
<evidence type="ECO:0000256" key="6">
    <source>
        <dbReference type="ARBA" id="ARBA00022840"/>
    </source>
</evidence>
<evidence type="ECO:0000259" key="11">
    <source>
        <dbReference type="PROSITE" id="PS51194"/>
    </source>
</evidence>
<dbReference type="AlphaFoldDB" id="A0A834N6W0"/>
<dbReference type="InterPro" id="IPR014001">
    <property type="entry name" value="Helicase_ATP-bd"/>
</dbReference>
<keyword evidence="4" id="KW-0378">Hydrolase</keyword>
<dbReference type="Gene3D" id="2.30.30.140">
    <property type="match status" value="1"/>
</dbReference>
<dbReference type="PROSITE" id="PS51194">
    <property type="entry name" value="HELICASE_CTER"/>
    <property type="match status" value="1"/>
</dbReference>
<evidence type="ECO:0000259" key="9">
    <source>
        <dbReference type="PROSITE" id="PS50103"/>
    </source>
</evidence>
<evidence type="ECO:0000313" key="12">
    <source>
        <dbReference type="EMBL" id="KAF7397910.1"/>
    </source>
</evidence>
<dbReference type="InterPro" id="IPR000571">
    <property type="entry name" value="Znf_CCCH"/>
</dbReference>
<dbReference type="EMBL" id="JACSDZ010000008">
    <property type="protein sequence ID" value="KAF7397910.1"/>
    <property type="molecule type" value="Genomic_DNA"/>
</dbReference>
<dbReference type="SMART" id="SM00487">
    <property type="entry name" value="DEXDc"/>
    <property type="match status" value="1"/>
</dbReference>
<feature type="zinc finger region" description="C3H1-type" evidence="8">
    <location>
        <begin position="729"/>
        <end position="757"/>
    </location>
</feature>
<evidence type="ECO:0000313" key="13">
    <source>
        <dbReference type="Proteomes" id="UP000617340"/>
    </source>
</evidence>
<dbReference type="PANTHER" id="PTHR22655:SF2">
    <property type="entry name" value="ATP-DEPENDENT RNA HELICASE TDRD12-RELATED"/>
    <property type="match status" value="1"/>
</dbReference>
<dbReference type="Gene3D" id="3.40.50.300">
    <property type="entry name" value="P-loop containing nucleotide triphosphate hydrolases"/>
    <property type="match status" value="2"/>
</dbReference>
<evidence type="ECO:0000256" key="2">
    <source>
        <dbReference type="ARBA" id="ARBA00022737"/>
    </source>
</evidence>
<feature type="domain" description="Helicase C-terminal" evidence="11">
    <location>
        <begin position="564"/>
        <end position="722"/>
    </location>
</feature>
<keyword evidence="3" id="KW-0547">Nucleotide-binding</keyword>
<comment type="caution">
    <text evidence="12">The sequence shown here is derived from an EMBL/GenBank/DDBJ whole genome shotgun (WGS) entry which is preliminary data.</text>
</comment>
<dbReference type="GO" id="GO:0042078">
    <property type="term" value="P:germ-line stem cell division"/>
    <property type="evidence" value="ECO:0007669"/>
    <property type="project" value="TreeGrafter"/>
</dbReference>
<keyword evidence="5" id="KW-0347">Helicase</keyword>
<keyword evidence="8" id="KW-0479">Metal-binding</keyword>
<dbReference type="InterPro" id="IPR011545">
    <property type="entry name" value="DEAD/DEAH_box_helicase_dom"/>
</dbReference>